<dbReference type="EMBL" id="WKPO01000016">
    <property type="protein sequence ID" value="MSB49410.1"/>
    <property type="molecule type" value="Genomic_DNA"/>
</dbReference>
<dbReference type="InterPro" id="IPR010724">
    <property type="entry name" value="RepA_N"/>
</dbReference>
<gene>
    <name evidence="3" type="ORF">GKE90_12015</name>
</gene>
<feature type="domain" description="Replication initiator A N-terminal" evidence="2">
    <location>
        <begin position="29"/>
        <end position="101"/>
    </location>
</feature>
<organism evidence="3 4">
    <name type="scientific">Flavonifractor plautii</name>
    <name type="common">Fusobacterium plautii</name>
    <dbReference type="NCBI Taxonomy" id="292800"/>
    <lineage>
        <taxon>Bacteria</taxon>
        <taxon>Bacillati</taxon>
        <taxon>Bacillota</taxon>
        <taxon>Clostridia</taxon>
        <taxon>Eubacteriales</taxon>
        <taxon>Oscillospiraceae</taxon>
        <taxon>Flavonifractor</taxon>
    </lineage>
</organism>
<evidence type="ECO:0000256" key="1">
    <source>
        <dbReference type="SAM" id="MobiDB-lite"/>
    </source>
</evidence>
<evidence type="ECO:0000313" key="4">
    <source>
        <dbReference type="Proteomes" id="UP000429811"/>
    </source>
</evidence>
<sequence>MVPMKAAPITKKPSFPLMKQGDIQNIYHLQMPRWLFTDPRYIGLSLEAKVTYTFLLNRFQLSRLNGWLNDDGEVFIIYTRRSLSSEMQVSYHKIIEAMKELSSAGLIWERRCGRGDANQIYLALVEHRETAGGSAPFVPPEHEAAGGEQPVPAGGSALETGPSGKGRTPPEPHEAQAPPASPRSAGSELLVPAQPEQRGTAAGLEVPGPNFLKSQSGTSRDSETELPEVDQRDSSYIDLNHTDGIHTEFSLSCPSGAGDRMDGLGPWWRNLSEQEQLAQILENCSLWVFDPETAKVFENAIERLFYTQEYRIGKAVLPQANVRSRLWDLDSTILQSVEGKLRQNQRNVKNSTAYTMAVIFNAICESQSDLLLDPYLNSIGGAPAGSEKGGENQCF</sequence>
<feature type="region of interest" description="Disordered" evidence="1">
    <location>
        <begin position="132"/>
        <end position="187"/>
    </location>
</feature>
<comment type="caution">
    <text evidence="3">The sequence shown here is derived from an EMBL/GenBank/DDBJ whole genome shotgun (WGS) entry which is preliminary data.</text>
</comment>
<dbReference type="AlphaFoldDB" id="A0A6I2RIL7"/>
<evidence type="ECO:0000313" key="3">
    <source>
        <dbReference type="EMBL" id="MSB49410.1"/>
    </source>
</evidence>
<accession>A0A6I2RIL7</accession>
<name>A0A6I2RIL7_FLAPL</name>
<dbReference type="Proteomes" id="UP000429811">
    <property type="component" value="Unassembled WGS sequence"/>
</dbReference>
<reference evidence="3 4" key="1">
    <citation type="journal article" date="2019" name="Nat. Med.">
        <title>A library of human gut bacterial isolates paired with longitudinal multiomics data enables mechanistic microbiome research.</title>
        <authorList>
            <person name="Poyet M."/>
            <person name="Groussin M."/>
            <person name="Gibbons S.M."/>
            <person name="Avila-Pacheco J."/>
            <person name="Jiang X."/>
            <person name="Kearney S.M."/>
            <person name="Perrotta A.R."/>
            <person name="Berdy B."/>
            <person name="Zhao S."/>
            <person name="Lieberman T.D."/>
            <person name="Swanson P.K."/>
            <person name="Smith M."/>
            <person name="Roesemann S."/>
            <person name="Alexander J.E."/>
            <person name="Rich S.A."/>
            <person name="Livny J."/>
            <person name="Vlamakis H."/>
            <person name="Clish C."/>
            <person name="Bullock K."/>
            <person name="Deik A."/>
            <person name="Scott J."/>
            <person name="Pierce K.A."/>
            <person name="Xavier R.J."/>
            <person name="Alm E.J."/>
        </authorList>
    </citation>
    <scope>NUCLEOTIDE SEQUENCE [LARGE SCALE GENOMIC DNA]</scope>
    <source>
        <strain evidence="3 4">BIOML-A5</strain>
    </source>
</reference>
<feature type="region of interest" description="Disordered" evidence="1">
    <location>
        <begin position="200"/>
        <end position="235"/>
    </location>
</feature>
<protein>
    <recommendedName>
        <fullName evidence="2">Replication initiator A N-terminal domain-containing protein</fullName>
    </recommendedName>
</protein>
<proteinExistence type="predicted"/>
<evidence type="ECO:0000259" key="2">
    <source>
        <dbReference type="Pfam" id="PF06970"/>
    </source>
</evidence>
<dbReference type="Pfam" id="PF06970">
    <property type="entry name" value="RepA_N"/>
    <property type="match status" value="1"/>
</dbReference>